<proteinExistence type="predicted"/>
<dbReference type="RefSeq" id="WP_007280179.1">
    <property type="nucleotide sequence ID" value="NZ_ABCK01000021.1"/>
</dbReference>
<keyword evidence="1" id="KW-0472">Membrane</keyword>
<evidence type="ECO:0000256" key="1">
    <source>
        <dbReference type="SAM" id="Phobius"/>
    </source>
</evidence>
<organism evidence="2 3">
    <name type="scientific">Lentisphaera araneosa HTCC2155</name>
    <dbReference type="NCBI Taxonomy" id="313628"/>
    <lineage>
        <taxon>Bacteria</taxon>
        <taxon>Pseudomonadati</taxon>
        <taxon>Lentisphaerota</taxon>
        <taxon>Lentisphaeria</taxon>
        <taxon>Lentisphaerales</taxon>
        <taxon>Lentisphaeraceae</taxon>
        <taxon>Lentisphaera</taxon>
    </lineage>
</organism>
<accession>A6DQQ4</accession>
<comment type="caution">
    <text evidence="2">The sequence shown here is derived from an EMBL/GenBank/DDBJ whole genome shotgun (WGS) entry which is preliminary data.</text>
</comment>
<dbReference type="AlphaFoldDB" id="A6DQQ4"/>
<name>A6DQQ4_9BACT</name>
<keyword evidence="3" id="KW-1185">Reference proteome</keyword>
<keyword evidence="1" id="KW-1133">Transmembrane helix</keyword>
<gene>
    <name evidence="2" type="ORF">LNTAR_19192</name>
</gene>
<sequence length="106" mass="12626">MKKLKENIIFLIILLPFFAVGNHPVYDIIFITFLILLFLTHFIYKKIKKDDKSEATIEDIEYMITHVENDQEISEKEKTELINELDNIKKEMDINSHNKLEINENT</sequence>
<dbReference type="EMBL" id="ABCK01000021">
    <property type="protein sequence ID" value="EDM25954.1"/>
    <property type="molecule type" value="Genomic_DNA"/>
</dbReference>
<protein>
    <submittedName>
        <fullName evidence="2">Uncharacterized protein</fullName>
    </submittedName>
</protein>
<evidence type="ECO:0000313" key="2">
    <source>
        <dbReference type="EMBL" id="EDM25954.1"/>
    </source>
</evidence>
<keyword evidence="1" id="KW-0812">Transmembrane</keyword>
<dbReference type="Proteomes" id="UP000004947">
    <property type="component" value="Unassembled WGS sequence"/>
</dbReference>
<feature type="transmembrane region" description="Helical" evidence="1">
    <location>
        <begin position="7"/>
        <end position="22"/>
    </location>
</feature>
<dbReference type="STRING" id="313628.LNTAR_19192"/>
<evidence type="ECO:0000313" key="3">
    <source>
        <dbReference type="Proteomes" id="UP000004947"/>
    </source>
</evidence>
<feature type="transmembrane region" description="Helical" evidence="1">
    <location>
        <begin position="28"/>
        <end position="44"/>
    </location>
</feature>
<reference evidence="2 3" key="1">
    <citation type="journal article" date="2010" name="J. Bacteriol.">
        <title>Genome sequence of Lentisphaera araneosa HTCC2155T, the type species of the order Lentisphaerales in the phylum Lentisphaerae.</title>
        <authorList>
            <person name="Thrash J.C."/>
            <person name="Cho J.C."/>
            <person name="Vergin K.L."/>
            <person name="Morris R.M."/>
            <person name="Giovannoni S.J."/>
        </authorList>
    </citation>
    <scope>NUCLEOTIDE SEQUENCE [LARGE SCALE GENOMIC DNA]</scope>
    <source>
        <strain evidence="2 3">HTCC2155</strain>
    </source>
</reference>